<proteinExistence type="predicted"/>
<dbReference type="KEGG" id="fmg:HYN48_01820"/>
<dbReference type="OrthoDB" id="9762614at2"/>
<dbReference type="CDD" id="cd02955">
    <property type="entry name" value="SSP411"/>
    <property type="match status" value="1"/>
</dbReference>
<evidence type="ECO:0000313" key="2">
    <source>
        <dbReference type="EMBL" id="AWA28921.1"/>
    </source>
</evidence>
<dbReference type="AlphaFoldDB" id="A0A2S0RCV1"/>
<accession>A0A2S0RCV1</accession>
<feature type="domain" description="Spermatogenesis-associated protein 20-like TRX" evidence="1">
    <location>
        <begin position="2"/>
        <end position="152"/>
    </location>
</feature>
<dbReference type="SUPFAM" id="SSF52833">
    <property type="entry name" value="Thioredoxin-like"/>
    <property type="match status" value="1"/>
</dbReference>
<dbReference type="GO" id="GO:0016853">
    <property type="term" value="F:isomerase activity"/>
    <property type="evidence" value="ECO:0007669"/>
    <property type="project" value="InterPro"/>
</dbReference>
<dbReference type="GO" id="GO:0005975">
    <property type="term" value="P:carbohydrate metabolic process"/>
    <property type="evidence" value="ECO:0007669"/>
    <property type="project" value="InterPro"/>
</dbReference>
<name>A0A2S0RCV1_9FLAO</name>
<dbReference type="Pfam" id="PF03190">
    <property type="entry name" value="Thioredox_DsbH"/>
    <property type="match status" value="1"/>
</dbReference>
<dbReference type="Pfam" id="PF07221">
    <property type="entry name" value="GlcNAc_2-epim"/>
    <property type="match status" value="1"/>
</dbReference>
<dbReference type="Proteomes" id="UP000244193">
    <property type="component" value="Chromosome"/>
</dbReference>
<keyword evidence="3" id="KW-1185">Reference proteome</keyword>
<dbReference type="PIRSF" id="PIRSF006402">
    <property type="entry name" value="UCP006402_thioredoxin"/>
    <property type="match status" value="1"/>
</dbReference>
<organism evidence="2 3">
    <name type="scientific">Flavobacterium magnum</name>
    <dbReference type="NCBI Taxonomy" id="2162713"/>
    <lineage>
        <taxon>Bacteria</taxon>
        <taxon>Pseudomonadati</taxon>
        <taxon>Bacteroidota</taxon>
        <taxon>Flavobacteriia</taxon>
        <taxon>Flavobacteriales</taxon>
        <taxon>Flavobacteriaceae</taxon>
        <taxon>Flavobacterium</taxon>
    </lineage>
</organism>
<dbReference type="SUPFAM" id="SSF48208">
    <property type="entry name" value="Six-hairpin glycosidases"/>
    <property type="match status" value="1"/>
</dbReference>
<sequence length="679" mass="77318">MNELSNETSPYLLQHANNPVHWKAWNPISLAAAVDSNKLIIISIGYSACHWCHVMEHETFEDNEAAEVMNAHFVSIKVDREERPDVDAVYMKAVQLMTRHGGWPLNIVALPDGRPVWGGTYFRKSEWISTLQQLYGLHAGQPEKLIEYATRLDEALQAISRPTPPQNDLTPASAFQFDPDFLAQLVARWSRSFDREFGGMARAPKFMMPDNYAFLLRYAYQHNDTDLLDFVNLTLTKMAQGGIFDTVGGGFSRYSVDMKWHVPHFEKMLYDNGQLVSLYSDAYRLTNNPLYRETIEKTLAFCLAELQSPEGGFYCALDADSPNTQGTPEEGAFYVWTENQLKSLITEDYDLFADVFSINDFGHWEHGNFVLIQQHHLESVAARHHIPTAELQLKKKQWEKVLLEERNKRVAPGLDDKCLTSWNAIMLIGFADAYKTLGETRYLDTAQRTAAFIRSRLWQEGGNLYRSFKNGKASINAYLEDYAFVVRAWIKLYEVTLDEKWLHEAKQLTDHCFDHFYDAATGFFSYTSSGDEPLIAPHFETEDNVIPSSNAVMGHNLQALSVYFGNTYYESVAERMLVKITASIDYPSAFSHWLALYLNGSGQQRELAITGPEASKFAAELNTRYQPHVLLAATESESGLPFLQQRFVHGQNLFYVCRNKSCGLPTSDFQTVENELTIS</sequence>
<dbReference type="InterPro" id="IPR010819">
    <property type="entry name" value="AGE/CE"/>
</dbReference>
<dbReference type="InterPro" id="IPR004879">
    <property type="entry name" value="Ssp411-like_TRX"/>
</dbReference>
<dbReference type="Gene3D" id="1.50.10.20">
    <property type="match status" value="1"/>
</dbReference>
<dbReference type="PANTHER" id="PTHR42899">
    <property type="entry name" value="SPERMATOGENESIS-ASSOCIATED PROTEIN 20"/>
    <property type="match status" value="1"/>
</dbReference>
<reference evidence="2 3" key="1">
    <citation type="submission" date="2018-04" db="EMBL/GenBank/DDBJ databases">
        <title>Genome sequencing of Flavobacterium sp. HYN0048.</title>
        <authorList>
            <person name="Yi H."/>
            <person name="Baek C."/>
        </authorList>
    </citation>
    <scope>NUCLEOTIDE SEQUENCE [LARGE SCALE GENOMIC DNA]</scope>
    <source>
        <strain evidence="2 3">HYN0048</strain>
    </source>
</reference>
<dbReference type="EMBL" id="CP028811">
    <property type="protein sequence ID" value="AWA28921.1"/>
    <property type="molecule type" value="Genomic_DNA"/>
</dbReference>
<dbReference type="RefSeq" id="WP_108369507.1">
    <property type="nucleotide sequence ID" value="NZ_CP028811.1"/>
</dbReference>
<dbReference type="InterPro" id="IPR036249">
    <property type="entry name" value="Thioredoxin-like_sf"/>
</dbReference>
<gene>
    <name evidence="2" type="ORF">HYN48_01820</name>
</gene>
<dbReference type="InterPro" id="IPR024705">
    <property type="entry name" value="Ssp411"/>
</dbReference>
<dbReference type="Gene3D" id="3.40.30.10">
    <property type="entry name" value="Glutaredoxin"/>
    <property type="match status" value="1"/>
</dbReference>
<protein>
    <submittedName>
        <fullName evidence="2">Thioredoxin domain-containing protein</fullName>
    </submittedName>
</protein>
<evidence type="ECO:0000259" key="1">
    <source>
        <dbReference type="Pfam" id="PF03190"/>
    </source>
</evidence>
<evidence type="ECO:0000313" key="3">
    <source>
        <dbReference type="Proteomes" id="UP000244193"/>
    </source>
</evidence>
<dbReference type="InterPro" id="IPR008928">
    <property type="entry name" value="6-hairpin_glycosidase_sf"/>
</dbReference>
<dbReference type="PANTHER" id="PTHR42899:SF1">
    <property type="entry name" value="SPERMATOGENESIS-ASSOCIATED PROTEIN 20"/>
    <property type="match status" value="1"/>
</dbReference>